<keyword evidence="2" id="KW-1185">Reference proteome</keyword>
<proteinExistence type="predicted"/>
<gene>
    <name evidence="1" type="ORF">V5F30_19190</name>
</gene>
<dbReference type="CDD" id="cd10451">
    <property type="entry name" value="GIY-YIG_LuxR_like"/>
    <property type="match status" value="1"/>
</dbReference>
<reference evidence="1 2" key="1">
    <citation type="submission" date="2024-02" db="EMBL/GenBank/DDBJ databases">
        <title>Expansion and revision of Xanthobacter and proposal of Roseixanthobacter gen. nov.</title>
        <authorList>
            <person name="Soltysiak M.P.M."/>
            <person name="Jalihal A."/>
            <person name="Ory A."/>
            <person name="Chrisophersen C."/>
            <person name="Lee A.D."/>
            <person name="Boulton J."/>
            <person name="Springer M."/>
        </authorList>
    </citation>
    <scope>NUCLEOTIDE SEQUENCE [LARGE SCALE GENOMIC DNA]</scope>
    <source>
        <strain evidence="1 2">CB5</strain>
    </source>
</reference>
<sequence length="111" mass="12813">MDRQERKAAVAAYRQRKPAFGVYAIICTATGEVWVGTSPTVDTHKNRIWFELGIGRHANGALQAAWRAHGASEFRYEELDRLRDDFPDLDRDDELKKRRALWQTRLRAASL</sequence>
<name>A0ABW6ZMZ2_9HYPH</name>
<organism evidence="1 2">
    <name type="scientific">Xanthobacter aminoxidans</name>
    <dbReference type="NCBI Taxonomy" id="186280"/>
    <lineage>
        <taxon>Bacteria</taxon>
        <taxon>Pseudomonadati</taxon>
        <taxon>Pseudomonadota</taxon>
        <taxon>Alphaproteobacteria</taxon>
        <taxon>Hyphomicrobiales</taxon>
        <taxon>Xanthobacteraceae</taxon>
        <taxon>Xanthobacter</taxon>
    </lineage>
</organism>
<accession>A0ABW6ZMZ2</accession>
<evidence type="ECO:0000313" key="1">
    <source>
        <dbReference type="EMBL" id="MFG1254346.1"/>
    </source>
</evidence>
<evidence type="ECO:0000313" key="2">
    <source>
        <dbReference type="Proteomes" id="UP001604043"/>
    </source>
</evidence>
<comment type="caution">
    <text evidence="1">The sequence shown here is derived from an EMBL/GenBank/DDBJ whole genome shotgun (WGS) entry which is preliminary data.</text>
</comment>
<dbReference type="RefSeq" id="WP_374250179.1">
    <property type="nucleotide sequence ID" value="NZ_JBAFUR010000006.1"/>
</dbReference>
<dbReference type="InterPro" id="IPR035901">
    <property type="entry name" value="GIY-YIG_endonuc_sf"/>
</dbReference>
<dbReference type="EMBL" id="JBAFUR010000006">
    <property type="protein sequence ID" value="MFG1254346.1"/>
    <property type="molecule type" value="Genomic_DNA"/>
</dbReference>
<protein>
    <submittedName>
        <fullName evidence="1">GIY-YIG nuclease family protein</fullName>
    </submittedName>
</protein>
<dbReference type="Gene3D" id="3.40.1440.10">
    <property type="entry name" value="GIY-YIG endonuclease"/>
    <property type="match status" value="1"/>
</dbReference>
<dbReference type="Proteomes" id="UP001604043">
    <property type="component" value="Unassembled WGS sequence"/>
</dbReference>